<dbReference type="PANTHER" id="PTHR18934">
    <property type="entry name" value="ATP-DEPENDENT RNA HELICASE"/>
    <property type="match status" value="1"/>
</dbReference>
<keyword evidence="2" id="KW-0547">Nucleotide-binding</keyword>
<dbReference type="InterPro" id="IPR001650">
    <property type="entry name" value="Helicase_C-like"/>
</dbReference>
<dbReference type="InterPro" id="IPR027417">
    <property type="entry name" value="P-loop_NTPase"/>
</dbReference>
<feature type="domain" description="Helicase C-terminal" evidence="1">
    <location>
        <begin position="40"/>
        <end position="107"/>
    </location>
</feature>
<dbReference type="PANTHER" id="PTHR18934:SF85">
    <property type="entry name" value="ATP-DEPENDENT RNA HELICASE DHX8"/>
    <property type="match status" value="1"/>
</dbReference>
<dbReference type="GO" id="GO:0016787">
    <property type="term" value="F:hydrolase activity"/>
    <property type="evidence" value="ECO:0007669"/>
    <property type="project" value="UniProtKB-KW"/>
</dbReference>
<gene>
    <name evidence="2" type="primary">PRP22_3</name>
    <name evidence="2" type="ORF">AAF712_015734</name>
</gene>
<evidence type="ECO:0000313" key="3">
    <source>
        <dbReference type="Proteomes" id="UP001437256"/>
    </source>
</evidence>
<feature type="non-terminal residue" evidence="2">
    <location>
        <position position="172"/>
    </location>
</feature>
<name>A0ABR2Z7F2_9AGAR</name>
<evidence type="ECO:0000313" key="2">
    <source>
        <dbReference type="EMBL" id="KAL0057617.1"/>
    </source>
</evidence>
<dbReference type="EMBL" id="JBBXMP010000479">
    <property type="protein sequence ID" value="KAL0057617.1"/>
    <property type="molecule type" value="Genomic_DNA"/>
</dbReference>
<keyword evidence="2" id="KW-0347">Helicase</keyword>
<dbReference type="Proteomes" id="UP001437256">
    <property type="component" value="Unassembled WGS sequence"/>
</dbReference>
<dbReference type="Pfam" id="PF00271">
    <property type="entry name" value="Helicase_C"/>
    <property type="match status" value="1"/>
</dbReference>
<keyword evidence="3" id="KW-1185">Reference proteome</keyword>
<dbReference type="GO" id="GO:0003724">
    <property type="term" value="F:RNA helicase activity"/>
    <property type="evidence" value="ECO:0007669"/>
    <property type="project" value="UniProtKB-EC"/>
</dbReference>
<dbReference type="SUPFAM" id="SSF52540">
    <property type="entry name" value="P-loop containing nucleoside triphosphate hydrolases"/>
    <property type="match status" value="1"/>
</dbReference>
<keyword evidence="2" id="KW-0378">Hydrolase</keyword>
<evidence type="ECO:0000259" key="1">
    <source>
        <dbReference type="Pfam" id="PF00271"/>
    </source>
</evidence>
<proteinExistence type="predicted"/>
<reference evidence="2 3" key="1">
    <citation type="submission" date="2024-05" db="EMBL/GenBank/DDBJ databases">
        <title>A draft genome resource for the thread blight pathogen Marasmius tenuissimus strain MS-2.</title>
        <authorList>
            <person name="Yulfo-Soto G.E."/>
            <person name="Baruah I.K."/>
            <person name="Amoako-Attah I."/>
            <person name="Bukari Y."/>
            <person name="Meinhardt L.W."/>
            <person name="Bailey B.A."/>
            <person name="Cohen S.P."/>
        </authorList>
    </citation>
    <scope>NUCLEOTIDE SEQUENCE [LARGE SCALE GENOMIC DNA]</scope>
    <source>
        <strain evidence="2 3">MS-2</strain>
    </source>
</reference>
<comment type="caution">
    <text evidence="2">The sequence shown here is derived from an EMBL/GenBank/DDBJ whole genome shotgun (WGS) entry which is preliminary data.</text>
</comment>
<dbReference type="CDD" id="cd18791">
    <property type="entry name" value="SF2_C_RHA"/>
    <property type="match status" value="1"/>
</dbReference>
<keyword evidence="2" id="KW-0067">ATP-binding</keyword>
<protein>
    <submittedName>
        <fullName evidence="2">DEAH-box ATP-dependent RNA helicase prp22</fullName>
        <ecNumber evidence="2">3.6.4.13</ecNumber>
    </submittedName>
</protein>
<dbReference type="EC" id="3.6.4.13" evidence="2"/>
<organism evidence="2 3">
    <name type="scientific">Marasmius tenuissimus</name>
    <dbReference type="NCBI Taxonomy" id="585030"/>
    <lineage>
        <taxon>Eukaryota</taxon>
        <taxon>Fungi</taxon>
        <taxon>Dikarya</taxon>
        <taxon>Basidiomycota</taxon>
        <taxon>Agaricomycotina</taxon>
        <taxon>Agaricomycetes</taxon>
        <taxon>Agaricomycetidae</taxon>
        <taxon>Agaricales</taxon>
        <taxon>Marasmiineae</taxon>
        <taxon>Marasmiaceae</taxon>
        <taxon>Marasmius</taxon>
    </lineage>
</organism>
<sequence>MDCMDASLITIMQIHLPEPPSDVLLFLTGQEEIDTAFFKPTPPGVRKVVIATNVAETGLTIPNIYYVIHPGFSKQNAYNPRLGMDSGCYAHLASTGSTTLARSGRAGHNAIRPPQLPIEPHDDVTLKLDLSPHKVDLKWLYNAARLDIYQNHRAEMFKRVEGEVIRVVEYET</sequence>
<accession>A0ABR2Z7F2</accession>
<dbReference type="Gene3D" id="3.40.50.300">
    <property type="entry name" value="P-loop containing nucleotide triphosphate hydrolases"/>
    <property type="match status" value="2"/>
</dbReference>